<dbReference type="RefSeq" id="WP_387396043.1">
    <property type="nucleotide sequence ID" value="NZ_JBIAMT010000003.1"/>
</dbReference>
<accession>A0ABW6P5U4</accession>
<keyword evidence="2" id="KW-1185">Reference proteome</keyword>
<evidence type="ECO:0008006" key="3">
    <source>
        <dbReference type="Google" id="ProtNLM"/>
    </source>
</evidence>
<proteinExistence type="predicted"/>
<dbReference type="EMBL" id="JBIAMT010000003">
    <property type="protein sequence ID" value="MFF0498520.1"/>
    <property type="molecule type" value="Genomic_DNA"/>
</dbReference>
<evidence type="ECO:0000313" key="1">
    <source>
        <dbReference type="EMBL" id="MFF0498520.1"/>
    </source>
</evidence>
<evidence type="ECO:0000313" key="2">
    <source>
        <dbReference type="Proteomes" id="UP001601442"/>
    </source>
</evidence>
<comment type="caution">
    <text evidence="1">The sequence shown here is derived from an EMBL/GenBank/DDBJ whole genome shotgun (WGS) entry which is preliminary data.</text>
</comment>
<organism evidence="1 2">
    <name type="scientific">Nocardia aobensis</name>
    <dbReference type="NCBI Taxonomy" id="257277"/>
    <lineage>
        <taxon>Bacteria</taxon>
        <taxon>Bacillati</taxon>
        <taxon>Actinomycetota</taxon>
        <taxon>Actinomycetes</taxon>
        <taxon>Mycobacteriales</taxon>
        <taxon>Nocardiaceae</taxon>
        <taxon>Nocardia</taxon>
    </lineage>
</organism>
<name>A0ABW6P5U4_9NOCA</name>
<sequence length="684" mass="67731">MSIPKGVVTVEVCALPGSPSAPIVRSKIQVTPTVNATWQATGQSLASMCNDTPIPGFVMLPAVDQAGFVDEHGSGVTGWGYSVTTTWTDAAGDTGSETGTVQVFAYQSPEIVWLSTAGGEFVTPSPYPIGGLAVNGWVSTYANLPTTLDESDAGKSYMVQADQRLYIWSGAAWPPNGQGFAATGPQGPTGATGATGPANTLSVGTVQTGSPISITITGTAPNQVIDFTLPEGHWWTGSGNPGTISAALNGDLYLDNTGTGNVWQLQSGTWVSQGSLLGPTGPTGAAGPANSLSIGTVTSGASPSATITGTAPNQTLNLVMQQGATGATGASTTWRQGSGAPAAGLGNNGDMYLNGANGDVYGPKASGSWGSPVANIVGPSAPQATASTQGTIQLGGGDLGGSATAVTVPALANKANTSTTITAGTGLTGGGDLSANRTLAVSYGTTAGTAAQGNDSRITGAVQNTRQVLAGTGLTGGGALTSDVTLNVTYGTSGTTAAAGNDSRITGAVQNTRQVLAGTGLTGGGALSADVTLAVAYGTTGTTACVGNDSRLSNPRTPSSNTVPCDFMYVAVGPSTTRATGNGDWTVDMYVGRAFTATAAVYQFETADASGSTSATIRRNGTAVTNAGVTVTAANQADGTSTDSARTATFSQSFAVGDRLGVNITAVGTTPGKGLKVWIVGTWN</sequence>
<reference evidence="1 2" key="1">
    <citation type="submission" date="2024-10" db="EMBL/GenBank/DDBJ databases">
        <title>The Natural Products Discovery Center: Release of the First 8490 Sequenced Strains for Exploring Actinobacteria Biosynthetic Diversity.</title>
        <authorList>
            <person name="Kalkreuter E."/>
            <person name="Kautsar S.A."/>
            <person name="Yang D."/>
            <person name="Bader C.D."/>
            <person name="Teijaro C.N."/>
            <person name="Fluegel L."/>
            <person name="Davis C.M."/>
            <person name="Simpson J.R."/>
            <person name="Lauterbach L."/>
            <person name="Steele A.D."/>
            <person name="Gui C."/>
            <person name="Meng S."/>
            <person name="Li G."/>
            <person name="Viehrig K."/>
            <person name="Ye F."/>
            <person name="Su P."/>
            <person name="Kiefer A.F."/>
            <person name="Nichols A."/>
            <person name="Cepeda A.J."/>
            <person name="Yan W."/>
            <person name="Fan B."/>
            <person name="Jiang Y."/>
            <person name="Adhikari A."/>
            <person name="Zheng C.-J."/>
            <person name="Schuster L."/>
            <person name="Cowan T.M."/>
            <person name="Smanski M.J."/>
            <person name="Chevrette M.G."/>
            <person name="De Carvalho L.P.S."/>
            <person name="Shen B."/>
        </authorList>
    </citation>
    <scope>NUCLEOTIDE SEQUENCE [LARGE SCALE GENOMIC DNA]</scope>
    <source>
        <strain evidence="1 2">NPDC004119</strain>
    </source>
</reference>
<dbReference type="Proteomes" id="UP001601442">
    <property type="component" value="Unassembled WGS sequence"/>
</dbReference>
<gene>
    <name evidence="1" type="ORF">ACFYU5_19095</name>
</gene>
<protein>
    <recommendedName>
        <fullName evidence="3">Tail fiber protein</fullName>
    </recommendedName>
</protein>